<evidence type="ECO:0000313" key="7">
    <source>
        <dbReference type="EnsemblMetazoa" id="PHUM509500-PA"/>
    </source>
</evidence>
<evidence type="ECO:0000256" key="1">
    <source>
        <dbReference type="ARBA" id="ARBA00005232"/>
    </source>
</evidence>
<evidence type="ECO:0000313" key="6">
    <source>
        <dbReference type="EMBL" id="EEB18315.1"/>
    </source>
</evidence>
<feature type="active site" description="Proton acceptor" evidence="4">
    <location>
        <position position="362"/>
    </location>
</feature>
<evidence type="ECO:0000256" key="4">
    <source>
        <dbReference type="PIRSR" id="PIRSR600542-1"/>
    </source>
</evidence>
<dbReference type="InParanoid" id="E0VY59"/>
<dbReference type="Gene3D" id="3.30.559.70">
    <property type="entry name" value="Choline/Carnitine o-acyltransferase, domain 2"/>
    <property type="match status" value="1"/>
</dbReference>
<dbReference type="InterPro" id="IPR023213">
    <property type="entry name" value="CAT-like_dom_sf"/>
</dbReference>
<dbReference type="InterPro" id="IPR042231">
    <property type="entry name" value="Cho/carn_acyl_trans_2"/>
</dbReference>
<dbReference type="AlphaFoldDB" id="E0VY59"/>
<reference evidence="7" key="3">
    <citation type="submission" date="2021-02" db="UniProtKB">
        <authorList>
            <consortium name="EnsemblMetazoa"/>
        </authorList>
    </citation>
    <scope>IDENTIFICATION</scope>
    <source>
        <strain evidence="7">USDA</strain>
    </source>
</reference>
<dbReference type="GO" id="GO:0019254">
    <property type="term" value="P:carnitine metabolic process, CoA-linked"/>
    <property type="evidence" value="ECO:0007669"/>
    <property type="project" value="TreeGrafter"/>
</dbReference>
<proteinExistence type="inferred from homology"/>
<dbReference type="EC" id="2.3.1.6" evidence="6"/>
<gene>
    <name evidence="7" type="primary">8233035</name>
    <name evidence="6" type="ORF">Phum_PHUM509500</name>
</gene>
<dbReference type="eggNOG" id="KOG3717">
    <property type="taxonomic scope" value="Eukaryota"/>
</dbReference>
<reference evidence="6" key="1">
    <citation type="submission" date="2007-04" db="EMBL/GenBank/DDBJ databases">
        <title>Annotation of Pediculus humanus corporis strain USDA.</title>
        <authorList>
            <person name="Kirkness E."/>
            <person name="Hannick L."/>
            <person name="Hass B."/>
            <person name="Bruggner R."/>
            <person name="Lawson D."/>
            <person name="Bidwell S."/>
            <person name="Joardar V."/>
            <person name="Caler E."/>
            <person name="Walenz B."/>
            <person name="Inman J."/>
            <person name="Schobel S."/>
            <person name="Galinsky K."/>
            <person name="Amedeo P."/>
            <person name="Strausberg R."/>
        </authorList>
    </citation>
    <scope>NUCLEOTIDE SEQUENCE</scope>
    <source>
        <strain evidence="6">USDA</strain>
    </source>
</reference>
<dbReference type="GeneID" id="8233035"/>
<dbReference type="STRING" id="121224.E0VY59"/>
<dbReference type="InterPro" id="IPR000542">
    <property type="entry name" value="Carn_acyl_trans"/>
</dbReference>
<dbReference type="EMBL" id="DS235843">
    <property type="protein sequence ID" value="EEB18315.1"/>
    <property type="molecule type" value="Genomic_DNA"/>
</dbReference>
<sequence>MTSIINSNSKKDLFLLASYFRRLNGNIILHMSSASSVLSQSKTETPPTKTEIMRFPVQPLKETLQKYIESVKPFVNEEELTNTKKIVDNFSEPNNIGTVLQSLLEFRAKNIENWLSDWWLDTAYLEYRDPVVVYSSPGLVWPAKNFQSEHERICYAATIIHSALLFNILLEKKKLPQDMLGSFPLCMNQYYKIFGTCRIPDLPKDKLLFQDPKNPSTNILVIYNNQFFSINAFKNDTRNPLSINTFYTMLLDIVENNCSEDVEYPVGVLTTENRDNWAEAYKELKRNDINKDILENYIEKALFVVCLDKPLPNNNSSYDTKCSKLLLHGCGSKYNAGNRWYDKTIQFIFGCGSDGVGVAYEHSPAEGGPIGVLTDYVLLKEGKISNSQYKFEKVEDYPLPQKLEFCLNDNIKEAITKAKVAVNKISSTLNVNSFSFFKFGKNEIKKLKVSPDSFIQVAIQYAFHELHKHPGAQYESGSLRRFVNGRTDTIRTCSEDVLKFCQKMSEANASKDEKKEALLKALSSHKKYAKEVVEGKGIDRHLLGLKILAKINGVENLNLFNDVAYQRSTYFQLSTSNVPVKCNGFMVYGPLVKDGYACCYNPRDNNINFGMTAWFNSDKTNLNEFRKNLCEALMNMKCCLENDETVKSKL</sequence>
<dbReference type="OrthoDB" id="240216at2759"/>
<keyword evidence="8" id="KW-1185">Reference proteome</keyword>
<keyword evidence="2 6" id="KW-0808">Transferase</keyword>
<dbReference type="PANTHER" id="PTHR22589">
    <property type="entry name" value="CARNITINE O-ACYLTRANSFERASE"/>
    <property type="match status" value="1"/>
</dbReference>
<dbReference type="HOGENOM" id="CLU_013513_5_0_1"/>
<protein>
    <submittedName>
        <fullName evidence="6 7">Carnitine palmitoyltransferase I, putative</fullName>
        <ecNumber evidence="6">2.3.1.6</ecNumber>
    </submittedName>
</protein>
<dbReference type="EnsemblMetazoa" id="PHUM509500-RA">
    <property type="protein sequence ID" value="PHUM509500-PA"/>
    <property type="gene ID" value="PHUM509500"/>
</dbReference>
<dbReference type="Gene3D" id="3.30.559.10">
    <property type="entry name" value="Chloramphenicol acetyltransferase-like domain"/>
    <property type="match status" value="1"/>
</dbReference>
<dbReference type="VEuPathDB" id="VectorBase:PHUM509500"/>
<name>E0VY59_PEDHC</name>
<evidence type="ECO:0000313" key="8">
    <source>
        <dbReference type="Proteomes" id="UP000009046"/>
    </source>
</evidence>
<feature type="domain" description="Choline/carnitine acyltransferase" evidence="5">
    <location>
        <begin position="56"/>
        <end position="630"/>
    </location>
</feature>
<dbReference type="KEGG" id="phu:Phum_PHUM509500"/>
<dbReference type="EMBL" id="AAZO01006201">
    <property type="status" value="NOT_ANNOTATED_CDS"/>
    <property type="molecule type" value="Genomic_DNA"/>
</dbReference>
<organism>
    <name type="scientific">Pediculus humanus subsp. corporis</name>
    <name type="common">Body louse</name>
    <dbReference type="NCBI Taxonomy" id="121224"/>
    <lineage>
        <taxon>Eukaryota</taxon>
        <taxon>Metazoa</taxon>
        <taxon>Ecdysozoa</taxon>
        <taxon>Arthropoda</taxon>
        <taxon>Hexapoda</taxon>
        <taxon>Insecta</taxon>
        <taxon>Pterygota</taxon>
        <taxon>Neoptera</taxon>
        <taxon>Paraneoptera</taxon>
        <taxon>Psocodea</taxon>
        <taxon>Troctomorpha</taxon>
        <taxon>Phthiraptera</taxon>
        <taxon>Anoplura</taxon>
        <taxon>Pediculidae</taxon>
        <taxon>Pediculus</taxon>
    </lineage>
</organism>
<dbReference type="SUPFAM" id="SSF52777">
    <property type="entry name" value="CoA-dependent acyltransferases"/>
    <property type="match status" value="2"/>
</dbReference>
<dbReference type="CTD" id="8233035"/>
<dbReference type="GO" id="GO:0004102">
    <property type="term" value="F:choline O-acetyltransferase activity"/>
    <property type="evidence" value="ECO:0007669"/>
    <property type="project" value="UniProtKB-EC"/>
</dbReference>
<dbReference type="Proteomes" id="UP000009046">
    <property type="component" value="Unassembled WGS sequence"/>
</dbReference>
<dbReference type="FunCoup" id="E0VY59">
    <property type="interactions" value="785"/>
</dbReference>
<dbReference type="InterPro" id="IPR039551">
    <property type="entry name" value="Cho/carn_acyl_trans"/>
</dbReference>
<dbReference type="RefSeq" id="XP_002431053.1">
    <property type="nucleotide sequence ID" value="XM_002431008.1"/>
</dbReference>
<comment type="similarity">
    <text evidence="1">Belongs to the carnitine/choline acetyltransferase family.</text>
</comment>
<dbReference type="OMA" id="FRMYNIC"/>
<dbReference type="PANTHER" id="PTHR22589:SF103">
    <property type="entry name" value="CARNITINE O-ACETYL-TRANSFERASE, ISOFORM A-RELATED"/>
    <property type="match status" value="1"/>
</dbReference>
<accession>E0VY59</accession>
<reference evidence="6" key="2">
    <citation type="submission" date="2007-04" db="EMBL/GenBank/DDBJ databases">
        <title>The genome of the human body louse.</title>
        <authorList>
            <consortium name="The Human Body Louse Genome Consortium"/>
            <person name="Kirkness E."/>
            <person name="Walenz B."/>
            <person name="Hass B."/>
            <person name="Bruggner R."/>
            <person name="Strausberg R."/>
        </authorList>
    </citation>
    <scope>NUCLEOTIDE SEQUENCE</scope>
    <source>
        <strain evidence="6">USDA</strain>
    </source>
</reference>
<keyword evidence="3 6" id="KW-0012">Acyltransferase</keyword>
<evidence type="ECO:0000256" key="2">
    <source>
        <dbReference type="ARBA" id="ARBA00022679"/>
    </source>
</evidence>
<evidence type="ECO:0000259" key="5">
    <source>
        <dbReference type="Pfam" id="PF00755"/>
    </source>
</evidence>
<dbReference type="GO" id="GO:0004092">
    <property type="term" value="F:carnitine O-acetyltransferase activity"/>
    <property type="evidence" value="ECO:0007669"/>
    <property type="project" value="TreeGrafter"/>
</dbReference>
<dbReference type="GO" id="GO:0005777">
    <property type="term" value="C:peroxisome"/>
    <property type="evidence" value="ECO:0007669"/>
    <property type="project" value="TreeGrafter"/>
</dbReference>
<dbReference type="Pfam" id="PF00755">
    <property type="entry name" value="Carn_acyltransf"/>
    <property type="match status" value="1"/>
</dbReference>
<evidence type="ECO:0000256" key="3">
    <source>
        <dbReference type="ARBA" id="ARBA00023315"/>
    </source>
</evidence>